<feature type="coiled-coil region" evidence="1">
    <location>
        <begin position="490"/>
        <end position="517"/>
    </location>
</feature>
<evidence type="ECO:0000313" key="4">
    <source>
        <dbReference type="Proteomes" id="UP000232638"/>
    </source>
</evidence>
<dbReference type="Proteomes" id="UP000232638">
    <property type="component" value="Chromosome"/>
</dbReference>
<dbReference type="KEGG" id="tsy:THSYN_04525"/>
<protein>
    <recommendedName>
        <fullName evidence="2">CHAT domain-containing protein</fullName>
    </recommendedName>
</protein>
<name>A0A2K8U5H8_9GAMM</name>
<evidence type="ECO:0000256" key="1">
    <source>
        <dbReference type="SAM" id="Coils"/>
    </source>
</evidence>
<feature type="domain" description="CHAT" evidence="2">
    <location>
        <begin position="114"/>
        <end position="411"/>
    </location>
</feature>
<gene>
    <name evidence="3" type="ORF">THSYN_04525</name>
</gene>
<keyword evidence="4" id="KW-1185">Reference proteome</keyword>
<dbReference type="EMBL" id="CP020370">
    <property type="protein sequence ID" value="AUB80291.1"/>
    <property type="molecule type" value="Genomic_DNA"/>
</dbReference>
<evidence type="ECO:0000259" key="2">
    <source>
        <dbReference type="Pfam" id="PF12770"/>
    </source>
</evidence>
<sequence length="519" mass="56989">MYRRWRPMNDATTLRIALELDPRDWTLTLRVNSALCGQERLGPIALPFSAADLSIIERALDLNDDSGLKRAFAVPDLERLHAWGLLLRPTVEHAGAPLSGQSIRRDRLRDQVRTWLAGLLLDPLAQQLNQHFAVQRERTGGQRPLLYLRLEGWPADLPLWRLPWELLHRHRLAQGDIQVGRYILYGNAPGLPPPASGLRLLVLHSDPADAALPRLHLKDRERIDEGLQGTPGASRIQVQTLAPASLTAFQEALRADPARPTIVHFAGHGDFGWRCGRCGRISVAPDDRPCGDPDCGFERHGPPAGLLAFTDPRTGAADWVGIDGVCEALGLARDLRLVVLSACQSATARGGTDVFNGIAQRLMDLVPAVIATPYPLESGAAEEFARCLYRALGEGLSLVECLHQVRLLMAERFPDEWYRPVLYLRASQGDGGRLLDLPARADRVPGHDTHPVVAAPDPRREALARALAQLVPQYQAALSQSVTTSDAVAAVQAGQRAEEIERTMAQLRQKIDRLAGRAA</sequence>
<keyword evidence="1" id="KW-0175">Coiled coil</keyword>
<proteinExistence type="predicted"/>
<reference evidence="3 4" key="1">
    <citation type="submission" date="2017-03" db="EMBL/GenBank/DDBJ databases">
        <title>Complete genome sequence of Candidatus 'Thiodictyon syntrophicum' sp. nov. strain Cad16T, a photolithoautotroph purple sulfur bacterium isolated from an alpine meromictic lake.</title>
        <authorList>
            <person name="Luedin S.M."/>
            <person name="Pothier J.F."/>
            <person name="Danza F."/>
            <person name="Storelli N."/>
            <person name="Wittwer M."/>
            <person name="Tonolla M."/>
        </authorList>
    </citation>
    <scope>NUCLEOTIDE SEQUENCE [LARGE SCALE GENOMIC DNA]</scope>
    <source>
        <strain evidence="3 4">Cad16T</strain>
    </source>
</reference>
<evidence type="ECO:0000313" key="3">
    <source>
        <dbReference type="EMBL" id="AUB80291.1"/>
    </source>
</evidence>
<accession>A0A2K8U5H8</accession>
<organism evidence="3 4">
    <name type="scientific">Candidatus Thiodictyon syntrophicum</name>
    <dbReference type="NCBI Taxonomy" id="1166950"/>
    <lineage>
        <taxon>Bacteria</taxon>
        <taxon>Pseudomonadati</taxon>
        <taxon>Pseudomonadota</taxon>
        <taxon>Gammaproteobacteria</taxon>
        <taxon>Chromatiales</taxon>
        <taxon>Chromatiaceae</taxon>
        <taxon>Thiodictyon</taxon>
    </lineage>
</organism>
<dbReference type="Pfam" id="PF12770">
    <property type="entry name" value="CHAT"/>
    <property type="match status" value="1"/>
</dbReference>
<dbReference type="AlphaFoldDB" id="A0A2K8U5H8"/>
<dbReference type="InterPro" id="IPR024983">
    <property type="entry name" value="CHAT_dom"/>
</dbReference>